<dbReference type="Proteomes" id="UP000005178">
    <property type="component" value="Unassembled WGS sequence"/>
</dbReference>
<dbReference type="InterPro" id="IPR014729">
    <property type="entry name" value="Rossmann-like_a/b/a_fold"/>
</dbReference>
<dbReference type="HOGENOM" id="CLU_015768_6_3_9"/>
<dbReference type="EMBL" id="ABIL02000005">
    <property type="protein sequence ID" value="EDS72670.1"/>
    <property type="molecule type" value="Genomic_DNA"/>
</dbReference>
<reference evidence="10" key="1">
    <citation type="submission" date="2008-01" db="EMBL/GenBank/DDBJ databases">
        <authorList>
            <person name="Fulton L."/>
            <person name="Clifton S."/>
            <person name="Fulton B."/>
            <person name="Xu J."/>
            <person name="Minx P."/>
            <person name="Pepin K.H."/>
            <person name="Johnson M."/>
            <person name="Thiruvilangam P."/>
            <person name="Bhonagiri V."/>
            <person name="Nash W.E."/>
            <person name="Mardis E.R."/>
            <person name="Wilson R.K."/>
        </authorList>
    </citation>
    <scope>NUCLEOTIDE SEQUENCE [LARGE SCALE GENOMIC DNA]</scope>
    <source>
        <strain evidence="10">DSM 17244</strain>
    </source>
</reference>
<evidence type="ECO:0000313" key="11">
    <source>
        <dbReference type="Proteomes" id="UP000005178"/>
    </source>
</evidence>
<dbReference type="GO" id="GO:0004818">
    <property type="term" value="F:glutamate-tRNA ligase activity"/>
    <property type="evidence" value="ECO:0007669"/>
    <property type="project" value="UniProtKB-UniRule"/>
</dbReference>
<dbReference type="GO" id="GO:0000049">
    <property type="term" value="F:tRNA binding"/>
    <property type="evidence" value="ECO:0007669"/>
    <property type="project" value="InterPro"/>
</dbReference>
<evidence type="ECO:0000256" key="6">
    <source>
        <dbReference type="ARBA" id="ARBA00023146"/>
    </source>
</evidence>
<feature type="short sequence motif" description="'HIGH' region" evidence="7">
    <location>
        <begin position="9"/>
        <end position="19"/>
    </location>
</feature>
<dbReference type="GO" id="GO:0005737">
    <property type="term" value="C:cytoplasm"/>
    <property type="evidence" value="ECO:0007669"/>
    <property type="project" value="UniProtKB-SubCell"/>
</dbReference>
<feature type="short sequence motif" description="'KMSKS' region" evidence="7">
    <location>
        <begin position="257"/>
        <end position="261"/>
    </location>
</feature>
<dbReference type="PRINTS" id="PR00987">
    <property type="entry name" value="TRNASYNTHGLU"/>
</dbReference>
<dbReference type="InterPro" id="IPR001412">
    <property type="entry name" value="aa-tRNA-synth_I_CS"/>
</dbReference>
<dbReference type="Pfam" id="PF00749">
    <property type="entry name" value="tRNA-synt_1c"/>
    <property type="match status" value="1"/>
</dbReference>
<dbReference type="eggNOG" id="COG0008">
    <property type="taxonomic scope" value="Bacteria"/>
</dbReference>
<dbReference type="GeneID" id="97999337"/>
<keyword evidence="11" id="KW-1185">Reference proteome</keyword>
<feature type="domain" description="Aminoacyl-tRNA synthetase class I anticodon-binding" evidence="9">
    <location>
        <begin position="339"/>
        <end position="486"/>
    </location>
</feature>
<dbReference type="CDD" id="cd00808">
    <property type="entry name" value="GluRS_core"/>
    <property type="match status" value="1"/>
</dbReference>
<comment type="caution">
    <text evidence="10">The sequence shown here is derived from an EMBL/GenBank/DDBJ whole genome shotgun (WGS) entry which is preliminary data.</text>
</comment>
<dbReference type="InterPro" id="IPR045462">
    <property type="entry name" value="aa-tRNA-synth_I_cd-bd"/>
</dbReference>
<evidence type="ECO:0000259" key="9">
    <source>
        <dbReference type="Pfam" id="PF19269"/>
    </source>
</evidence>
<evidence type="ECO:0000313" key="10">
    <source>
        <dbReference type="EMBL" id="EDS72670.1"/>
    </source>
</evidence>
<dbReference type="InterPro" id="IPR004527">
    <property type="entry name" value="Glu-tRNA-ligase_bac/mito"/>
</dbReference>
<keyword evidence="2 7" id="KW-0436">Ligase</keyword>
<comment type="caution">
    <text evidence="7">Lacks conserved residue(s) required for the propagation of feature annotation.</text>
</comment>
<organism evidence="10 11">
    <name type="scientific">Anaerofustis stercorihominis DSM 17244</name>
    <dbReference type="NCBI Taxonomy" id="445971"/>
    <lineage>
        <taxon>Bacteria</taxon>
        <taxon>Bacillati</taxon>
        <taxon>Bacillota</taxon>
        <taxon>Clostridia</taxon>
        <taxon>Eubacteriales</taxon>
        <taxon>Eubacteriaceae</taxon>
        <taxon>Anaerofustis</taxon>
    </lineage>
</organism>
<dbReference type="GO" id="GO:0008270">
    <property type="term" value="F:zinc ion binding"/>
    <property type="evidence" value="ECO:0007669"/>
    <property type="project" value="InterPro"/>
</dbReference>
<dbReference type="InterPro" id="IPR049940">
    <property type="entry name" value="GluQ/Sye"/>
</dbReference>
<dbReference type="OrthoDB" id="9807503at2"/>
<dbReference type="PROSITE" id="PS00178">
    <property type="entry name" value="AA_TRNA_LIGASE_I"/>
    <property type="match status" value="1"/>
</dbReference>
<dbReference type="InterPro" id="IPR020058">
    <property type="entry name" value="Glu/Gln-tRNA-synth_Ib_cat-dom"/>
</dbReference>
<protein>
    <recommendedName>
        <fullName evidence="7">Glutamate--tRNA ligase</fullName>
        <ecNumber evidence="7">6.1.1.17</ecNumber>
    </recommendedName>
    <alternativeName>
        <fullName evidence="7">Glutamyl-tRNA synthetase</fullName>
        <shortName evidence="7">GluRS</shortName>
    </alternativeName>
</protein>
<dbReference type="HAMAP" id="MF_00022">
    <property type="entry name" value="Glu_tRNA_synth_type1"/>
    <property type="match status" value="1"/>
</dbReference>
<dbReference type="PANTHER" id="PTHR43311:SF2">
    <property type="entry name" value="GLUTAMATE--TRNA LIGASE, MITOCHONDRIAL-RELATED"/>
    <property type="match status" value="1"/>
</dbReference>
<dbReference type="AlphaFoldDB" id="B1C6N3"/>
<evidence type="ECO:0000256" key="1">
    <source>
        <dbReference type="ARBA" id="ARBA00007894"/>
    </source>
</evidence>
<dbReference type="InterPro" id="IPR008925">
    <property type="entry name" value="aa_tRNA-synth_I_cd-bd_sf"/>
</dbReference>
<evidence type="ECO:0000259" key="8">
    <source>
        <dbReference type="Pfam" id="PF00749"/>
    </source>
</evidence>
<dbReference type="Pfam" id="PF19269">
    <property type="entry name" value="Anticodon_2"/>
    <property type="match status" value="1"/>
</dbReference>
<name>B1C6N3_9FIRM</name>
<dbReference type="Gene3D" id="1.10.10.350">
    <property type="match status" value="1"/>
</dbReference>
<dbReference type="InterPro" id="IPR033910">
    <property type="entry name" value="GluRS_core"/>
</dbReference>
<dbReference type="FunFam" id="3.40.50.620:FF:000045">
    <property type="entry name" value="Glutamate--tRNA ligase, mitochondrial"/>
    <property type="match status" value="1"/>
</dbReference>
<comment type="subcellular location">
    <subcellularLocation>
        <location evidence="7">Cytoplasm</location>
    </subcellularLocation>
</comment>
<comment type="similarity">
    <text evidence="1 7">Belongs to the class-I aminoacyl-tRNA synthetase family. Glutamate--tRNA ligase type 1 subfamily.</text>
</comment>
<feature type="binding site" evidence="7">
    <location>
        <position position="260"/>
    </location>
    <ligand>
        <name>ATP</name>
        <dbReference type="ChEBI" id="CHEBI:30616"/>
    </ligand>
</feature>
<evidence type="ECO:0000256" key="7">
    <source>
        <dbReference type="HAMAP-Rule" id="MF_00022"/>
    </source>
</evidence>
<dbReference type="InterPro" id="IPR000924">
    <property type="entry name" value="Glu/Gln-tRNA-synth"/>
</dbReference>
<comment type="catalytic activity">
    <reaction evidence="7">
        <text>tRNA(Glu) + L-glutamate + ATP = L-glutamyl-tRNA(Glu) + AMP + diphosphate</text>
        <dbReference type="Rhea" id="RHEA:23540"/>
        <dbReference type="Rhea" id="RHEA-COMP:9663"/>
        <dbReference type="Rhea" id="RHEA-COMP:9680"/>
        <dbReference type="ChEBI" id="CHEBI:29985"/>
        <dbReference type="ChEBI" id="CHEBI:30616"/>
        <dbReference type="ChEBI" id="CHEBI:33019"/>
        <dbReference type="ChEBI" id="CHEBI:78442"/>
        <dbReference type="ChEBI" id="CHEBI:78520"/>
        <dbReference type="ChEBI" id="CHEBI:456215"/>
        <dbReference type="EC" id="6.1.1.17"/>
    </reaction>
</comment>
<dbReference type="InterPro" id="IPR020751">
    <property type="entry name" value="aa-tRNA-synth_I_codon-bd_sub2"/>
</dbReference>
<dbReference type="PANTHER" id="PTHR43311">
    <property type="entry name" value="GLUTAMATE--TRNA LIGASE"/>
    <property type="match status" value="1"/>
</dbReference>
<comment type="subunit">
    <text evidence="7">Monomer.</text>
</comment>
<evidence type="ECO:0000256" key="3">
    <source>
        <dbReference type="ARBA" id="ARBA00022741"/>
    </source>
</evidence>
<proteinExistence type="inferred from homology"/>
<dbReference type="GO" id="GO:0006424">
    <property type="term" value="P:glutamyl-tRNA aminoacylation"/>
    <property type="evidence" value="ECO:0007669"/>
    <property type="project" value="UniProtKB-UniRule"/>
</dbReference>
<keyword evidence="6 7" id="KW-0030">Aminoacyl-tRNA synthetase</keyword>
<accession>B1C6N3</accession>
<dbReference type="STRING" id="445971.ANASTE_00379"/>
<evidence type="ECO:0000256" key="2">
    <source>
        <dbReference type="ARBA" id="ARBA00022598"/>
    </source>
</evidence>
<keyword evidence="5 7" id="KW-0648">Protein biosynthesis</keyword>
<keyword evidence="3 7" id="KW-0547">Nucleotide-binding</keyword>
<evidence type="ECO:0000256" key="4">
    <source>
        <dbReference type="ARBA" id="ARBA00022840"/>
    </source>
</evidence>
<dbReference type="Gene3D" id="3.40.50.620">
    <property type="entry name" value="HUPs"/>
    <property type="match status" value="1"/>
</dbReference>
<dbReference type="RefSeq" id="WP_007048834.1">
    <property type="nucleotide sequence ID" value="NZ_DS560015.1"/>
</dbReference>
<dbReference type="GO" id="GO:0005524">
    <property type="term" value="F:ATP binding"/>
    <property type="evidence" value="ECO:0007669"/>
    <property type="project" value="UniProtKB-UniRule"/>
</dbReference>
<evidence type="ECO:0000256" key="5">
    <source>
        <dbReference type="ARBA" id="ARBA00022917"/>
    </source>
</evidence>
<comment type="function">
    <text evidence="7">Catalyzes the attachment of glutamate to tRNA(Glu) in a two-step reaction: glutamate is first activated by ATP to form Glu-AMP and then transferred to the acceptor end of tRNA(Glu).</text>
</comment>
<gene>
    <name evidence="7 10" type="primary">gltX</name>
    <name evidence="10" type="ORF">ANASTE_00379</name>
</gene>
<sequence>MNIRTRFAPSPTGFLHIGGLRTALYCYLWAKHNDGDYLLRIEDTDRTRYVEGSVENLINALNFCGVKHDEGPMLKDGKVVEVGEKGPYFQSDRLDIYKKYINKLLDEGKAYYCFCDKDRLETLREEQIKNKQTPKYDGKCKNLSREEAEEKIKNGESYVIRMALPEDEDITFEDEVRGKVTINTKDVDEQVLIKTDGFPTYHFAVVVDDHLMDVNYVIRGEEWLVSTPKHIILYNYLGWEPPKFAHLPTVLNKNKKKLSKRHDSVAVEDFIQKGYLPEALINYIALLGWSDPNDREILSMEELIKDFDISRVTKAGAVFDTEKLNWVNAHYIKEKSNEELIALIKPYLLNEKLIDDSTSEEILIYIVEAIKDKLNYFEESIELTKELFLKADLNALDDNAKEIMDMETNETLFSNLVSLFEKEDSLTPEIVGKSLKSIQKEFKIKGKALYMPTRIAISGIMHGADLTYILSILGKDEVISRLKTAIEFIK</sequence>
<dbReference type="NCBIfam" id="TIGR00464">
    <property type="entry name" value="gltX_bact"/>
    <property type="match status" value="1"/>
</dbReference>
<keyword evidence="4 7" id="KW-0067">ATP-binding</keyword>
<feature type="domain" description="Glutamyl/glutaminyl-tRNA synthetase class Ib catalytic" evidence="8">
    <location>
        <begin position="3"/>
        <end position="326"/>
    </location>
</feature>
<keyword evidence="7" id="KW-0963">Cytoplasm</keyword>
<dbReference type="SUPFAM" id="SSF52374">
    <property type="entry name" value="Nucleotidylyl transferase"/>
    <property type="match status" value="1"/>
</dbReference>
<reference evidence="10" key="2">
    <citation type="submission" date="2013-08" db="EMBL/GenBank/DDBJ databases">
        <title>Draft genome sequence of Anaerofustis stercorihominis (DSM 17244).</title>
        <authorList>
            <person name="Sudarsanam P."/>
            <person name="Ley R."/>
            <person name="Guruge J."/>
            <person name="Turnbaugh P.J."/>
            <person name="Mahowald M."/>
            <person name="Liep D."/>
            <person name="Gordon J."/>
        </authorList>
    </citation>
    <scope>NUCLEOTIDE SEQUENCE</scope>
    <source>
        <strain evidence="10">DSM 17244</strain>
    </source>
</reference>
<dbReference type="SUPFAM" id="SSF48163">
    <property type="entry name" value="An anticodon-binding domain of class I aminoacyl-tRNA synthetases"/>
    <property type="match status" value="1"/>
</dbReference>
<dbReference type="EC" id="6.1.1.17" evidence="7"/>